<keyword evidence="6" id="KW-0663">Pyridoxal phosphate</keyword>
<accession>C0G616</accession>
<organism evidence="9 10">
    <name type="scientific">Brucella ceti str. Cudo</name>
    <dbReference type="NCBI Taxonomy" id="595497"/>
    <lineage>
        <taxon>Bacteria</taxon>
        <taxon>Pseudomonadati</taxon>
        <taxon>Pseudomonadota</taxon>
        <taxon>Alphaproteobacteria</taxon>
        <taxon>Hyphomicrobiales</taxon>
        <taxon>Brucellaceae</taxon>
        <taxon>Brucella/Ochrobactrum group</taxon>
        <taxon>Brucella</taxon>
    </lineage>
</organism>
<evidence type="ECO:0000256" key="3">
    <source>
        <dbReference type="ARBA" id="ARBA00012753"/>
    </source>
</evidence>
<proteinExistence type="inferred from homology"/>
<comment type="catalytic activity">
    <reaction evidence="7">
        <text>L-aspartate + 2-oxoglutarate = oxaloacetate + L-glutamate</text>
        <dbReference type="Rhea" id="RHEA:21824"/>
        <dbReference type="ChEBI" id="CHEBI:16452"/>
        <dbReference type="ChEBI" id="CHEBI:16810"/>
        <dbReference type="ChEBI" id="CHEBI:29985"/>
        <dbReference type="ChEBI" id="CHEBI:29991"/>
        <dbReference type="EC" id="2.6.1.1"/>
    </reaction>
</comment>
<dbReference type="GO" id="GO:0006520">
    <property type="term" value="P:amino acid metabolic process"/>
    <property type="evidence" value="ECO:0007669"/>
    <property type="project" value="InterPro"/>
</dbReference>
<sequence>MQHLCCFPNLAIIRRVAKLCARKFLEAKLTTLSNRSAVEPFHAMDVLAEANRRRAAGHPIISMAVGQPADSAPVVVRQAAERALKDGRIGYTDALGLIELREAIAAHYADHYGVSVSPERIAVTTGSSAAFNLAFIVYFDPGDRVAITRPGYPAYRNILTALGLEVVEIPTGHGTSSSLTAQALAAAHAEKPLKGVLFASPANPTGTVIDKPELTAIIETARNLGIRVISDEIYHRLSYEADDVTALEVADDVTIINSFSKYYCMTGWRIGWMVLPDNDIRAIERLSQSLYISAPELSQRGAIEAFRATAELERIKDRYRRNRLILLNHLPRMGLDLAAPMDGAFYAYCDVSRFTNDSMEFVRGMISEINIAATPGRDFDPLDRHRTVRFSYAGKVEEMEEAVRRLDDWLPQQKA</sequence>
<dbReference type="Proteomes" id="UP000003678">
    <property type="component" value="Unassembled WGS sequence"/>
</dbReference>
<dbReference type="InterPro" id="IPR015424">
    <property type="entry name" value="PyrdxlP-dep_Trfase"/>
</dbReference>
<dbReference type="PANTHER" id="PTHR46383">
    <property type="entry name" value="ASPARTATE AMINOTRANSFERASE"/>
    <property type="match status" value="1"/>
</dbReference>
<evidence type="ECO:0000256" key="6">
    <source>
        <dbReference type="ARBA" id="ARBA00022898"/>
    </source>
</evidence>
<feature type="domain" description="Aminotransferase class I/classII large" evidence="8">
    <location>
        <begin position="60"/>
        <end position="406"/>
    </location>
</feature>
<dbReference type="Gene3D" id="3.40.640.10">
    <property type="entry name" value="Type I PLP-dependent aspartate aminotransferase-like (Major domain)"/>
    <property type="match status" value="1"/>
</dbReference>
<dbReference type="AlphaFoldDB" id="C0G616"/>
<dbReference type="CDD" id="cd00609">
    <property type="entry name" value="AAT_like"/>
    <property type="match status" value="1"/>
</dbReference>
<dbReference type="EMBL" id="ACJD01000003">
    <property type="protein sequence ID" value="EEH14450.1"/>
    <property type="molecule type" value="Genomic_DNA"/>
</dbReference>
<evidence type="ECO:0000256" key="2">
    <source>
        <dbReference type="ARBA" id="ARBA00007441"/>
    </source>
</evidence>
<evidence type="ECO:0000256" key="1">
    <source>
        <dbReference type="ARBA" id="ARBA00001933"/>
    </source>
</evidence>
<evidence type="ECO:0000313" key="9">
    <source>
        <dbReference type="EMBL" id="EEH14450.1"/>
    </source>
</evidence>
<evidence type="ECO:0000313" key="10">
    <source>
        <dbReference type="Proteomes" id="UP000003678"/>
    </source>
</evidence>
<keyword evidence="5 9" id="KW-0808">Transferase</keyword>
<dbReference type="Pfam" id="PF00155">
    <property type="entry name" value="Aminotran_1_2"/>
    <property type="match status" value="1"/>
</dbReference>
<dbReference type="InterPro" id="IPR015421">
    <property type="entry name" value="PyrdxlP-dep_Trfase_major"/>
</dbReference>
<dbReference type="SUPFAM" id="SSF53383">
    <property type="entry name" value="PLP-dependent transferases"/>
    <property type="match status" value="1"/>
</dbReference>
<dbReference type="PANTHER" id="PTHR46383:SF2">
    <property type="entry name" value="AMINOTRANSFERASE"/>
    <property type="match status" value="1"/>
</dbReference>
<evidence type="ECO:0000259" key="8">
    <source>
        <dbReference type="Pfam" id="PF00155"/>
    </source>
</evidence>
<protein>
    <recommendedName>
        <fullName evidence="3">aspartate transaminase</fullName>
        <ecNumber evidence="3">2.6.1.1</ecNumber>
    </recommendedName>
</protein>
<dbReference type="GO" id="GO:0004069">
    <property type="term" value="F:L-aspartate:2-oxoglutarate aminotransferase activity"/>
    <property type="evidence" value="ECO:0007669"/>
    <property type="project" value="UniProtKB-EC"/>
</dbReference>
<comment type="caution">
    <text evidence="9">The sequence shown here is derived from an EMBL/GenBank/DDBJ whole genome shotgun (WGS) entry which is preliminary data.</text>
</comment>
<evidence type="ECO:0000256" key="4">
    <source>
        <dbReference type="ARBA" id="ARBA00022576"/>
    </source>
</evidence>
<comment type="cofactor">
    <cofactor evidence="1">
        <name>pyridoxal 5'-phosphate</name>
        <dbReference type="ChEBI" id="CHEBI:597326"/>
    </cofactor>
</comment>
<dbReference type="InterPro" id="IPR050596">
    <property type="entry name" value="AspAT/PAT-like"/>
</dbReference>
<comment type="similarity">
    <text evidence="2">Belongs to the class-I pyridoxal-phosphate-dependent aminotransferase family.</text>
</comment>
<evidence type="ECO:0000256" key="5">
    <source>
        <dbReference type="ARBA" id="ARBA00022679"/>
    </source>
</evidence>
<name>C0G616_9HYPH</name>
<dbReference type="InterPro" id="IPR004839">
    <property type="entry name" value="Aminotransferase_I/II_large"/>
</dbReference>
<gene>
    <name evidence="9" type="ORF">BCETI_3000189</name>
</gene>
<dbReference type="EC" id="2.6.1.1" evidence="3"/>
<reference evidence="9 10" key="1">
    <citation type="submission" date="2009-03" db="EMBL/GenBank/DDBJ databases">
        <authorList>
            <person name="Setubal J.C."/>
            <person name="Boyle S."/>
            <person name="Crasta O.R."/>
            <person name="Gillespie J.J."/>
            <person name="Kenyon R.W."/>
            <person name="Lu J."/>
            <person name="Mane S."/>
            <person name="Nagrani S."/>
            <person name="Shallom J.M."/>
            <person name="Shallom S."/>
            <person name="Shukla M."/>
            <person name="Snyder E.E."/>
            <person name="Sobral B.W."/>
            <person name="Wattam A.R."/>
            <person name="Will R."/>
            <person name="Williams K."/>
            <person name="Yoo H."/>
            <person name="Bruce D.H."/>
            <person name="Detter C."/>
            <person name="Munk C."/>
            <person name="Brettin T.S."/>
            <person name="Ficht T."/>
        </authorList>
    </citation>
    <scope>NUCLEOTIDE SEQUENCE [LARGE SCALE GENOMIC DNA]</scope>
    <source>
        <strain evidence="9 10">Cudo</strain>
    </source>
</reference>
<keyword evidence="4 9" id="KW-0032">Aminotransferase</keyword>
<evidence type="ECO:0000256" key="7">
    <source>
        <dbReference type="ARBA" id="ARBA00049185"/>
    </source>
</evidence>
<dbReference type="GO" id="GO:0030170">
    <property type="term" value="F:pyridoxal phosphate binding"/>
    <property type="evidence" value="ECO:0007669"/>
    <property type="project" value="InterPro"/>
</dbReference>